<evidence type="ECO:0000256" key="1">
    <source>
        <dbReference type="ARBA" id="ARBA00006722"/>
    </source>
</evidence>
<gene>
    <name evidence="8" type="ORF">AN1_LOCUS7436</name>
</gene>
<evidence type="ECO:0000256" key="5">
    <source>
        <dbReference type="ARBA" id="ARBA00023157"/>
    </source>
</evidence>
<proteinExistence type="inferred from homology"/>
<evidence type="ECO:0000313" key="8">
    <source>
        <dbReference type="EMBL" id="VYS51973.1"/>
    </source>
</evidence>
<evidence type="ECO:0000256" key="2">
    <source>
        <dbReference type="ARBA" id="ARBA00022529"/>
    </source>
</evidence>
<dbReference type="KEGG" id="ath:AT2G03933"/>
<keyword evidence="4" id="KW-0611">Plant defense</keyword>
<keyword evidence="3" id="KW-0295">Fungicide</keyword>
<name>A0A654ERQ9_ARATH</name>
<reference evidence="8 9" key="1">
    <citation type="submission" date="2019-11" db="EMBL/GenBank/DDBJ databases">
        <authorList>
            <person name="Jiao W.-B."/>
            <person name="Schneeberger K."/>
        </authorList>
    </citation>
    <scope>NUCLEOTIDE SEQUENCE [LARGE SCALE GENOMIC DNA]</scope>
    <source>
        <strain evidence="9">cv. An-1</strain>
    </source>
</reference>
<dbReference type="ExpressionAtlas" id="A0A654ERQ9">
    <property type="expression patterns" value="baseline"/>
</dbReference>
<dbReference type="GO" id="GO:0031640">
    <property type="term" value="P:killing of cells of another organism"/>
    <property type="evidence" value="ECO:0007669"/>
    <property type="project" value="UniProtKB-KW"/>
</dbReference>
<protein>
    <recommendedName>
        <fullName evidence="7">Defensin-like domain-containing protein</fullName>
    </recommendedName>
</protein>
<keyword evidence="5" id="KW-1015">Disulfide bond</keyword>
<dbReference type="SMR" id="A0A654ERQ9"/>
<comment type="similarity">
    <text evidence="1">Belongs to the DEFL family.</text>
</comment>
<dbReference type="EMBL" id="CACRSJ010000105">
    <property type="protein sequence ID" value="VYS51973.1"/>
    <property type="molecule type" value="Genomic_DNA"/>
</dbReference>
<dbReference type="Proteomes" id="UP000426265">
    <property type="component" value="Unassembled WGS sequence"/>
</dbReference>
<organism evidence="8 9">
    <name type="scientific">Arabidopsis thaliana</name>
    <name type="common">Mouse-ear cress</name>
    <dbReference type="NCBI Taxonomy" id="3702"/>
    <lineage>
        <taxon>Eukaryota</taxon>
        <taxon>Viridiplantae</taxon>
        <taxon>Streptophyta</taxon>
        <taxon>Embryophyta</taxon>
        <taxon>Tracheophyta</taxon>
        <taxon>Spermatophyta</taxon>
        <taxon>Magnoliopsida</taxon>
        <taxon>eudicotyledons</taxon>
        <taxon>Gunneridae</taxon>
        <taxon>Pentapetalae</taxon>
        <taxon>rosids</taxon>
        <taxon>malvids</taxon>
        <taxon>Brassicales</taxon>
        <taxon>Brassicaceae</taxon>
        <taxon>Camelineae</taxon>
        <taxon>Arabidopsis</taxon>
    </lineage>
</organism>
<dbReference type="GO" id="GO:0050832">
    <property type="term" value="P:defense response to fungus"/>
    <property type="evidence" value="ECO:0007669"/>
    <property type="project" value="UniProtKB-KW"/>
</dbReference>
<evidence type="ECO:0000256" key="6">
    <source>
        <dbReference type="SAM" id="SignalP"/>
    </source>
</evidence>
<evidence type="ECO:0000256" key="3">
    <source>
        <dbReference type="ARBA" id="ARBA00022577"/>
    </source>
</evidence>
<dbReference type="RefSeq" id="NP_001031310.1">
    <property type="nucleotide sequence ID" value="NM_001036233.2"/>
</dbReference>
<dbReference type="InterPro" id="IPR056373">
    <property type="entry name" value="Defensin-like_dom"/>
</dbReference>
<evidence type="ECO:0000256" key="4">
    <source>
        <dbReference type="ARBA" id="ARBA00022821"/>
    </source>
</evidence>
<keyword evidence="2" id="KW-0929">Antimicrobial</keyword>
<feature type="signal peptide" evidence="6">
    <location>
        <begin position="1"/>
        <end position="19"/>
    </location>
</feature>
<dbReference type="AlphaFoldDB" id="A0A654ERQ9"/>
<keyword evidence="6" id="KW-0732">Signal</keyword>
<dbReference type="Pfam" id="PF24552">
    <property type="entry name" value="Defensin"/>
    <property type="match status" value="1"/>
</dbReference>
<accession>A0A654ERQ9</accession>
<feature type="chain" id="PRO_5025035590" description="Defensin-like domain-containing protein" evidence="6">
    <location>
        <begin position="20"/>
        <end position="75"/>
    </location>
</feature>
<sequence length="75" mass="8542">MNITKSYVVIFFLVMLTNSLSNSDILVSSVIETSKYDVCFIPCTRRYEDRECNDDCLAKDFNDGGCVDGRCCCKY</sequence>
<evidence type="ECO:0000313" key="9">
    <source>
        <dbReference type="Proteomes" id="UP000426265"/>
    </source>
</evidence>
<evidence type="ECO:0000259" key="7">
    <source>
        <dbReference type="Pfam" id="PF24552"/>
    </source>
</evidence>
<feature type="domain" description="Defensin-like" evidence="7">
    <location>
        <begin position="36"/>
        <end position="74"/>
    </location>
</feature>